<evidence type="ECO:0000313" key="3">
    <source>
        <dbReference type="Proteomes" id="UP000095492"/>
    </source>
</evidence>
<organism evidence="2 3">
    <name type="scientific">Eubacterium ramulus</name>
    <dbReference type="NCBI Taxonomy" id="39490"/>
    <lineage>
        <taxon>Bacteria</taxon>
        <taxon>Bacillati</taxon>
        <taxon>Bacillota</taxon>
        <taxon>Clostridia</taxon>
        <taxon>Eubacteriales</taxon>
        <taxon>Eubacteriaceae</taxon>
        <taxon>Eubacterium</taxon>
    </lineage>
</organism>
<proteinExistence type="predicted"/>
<dbReference type="Proteomes" id="UP000095492">
    <property type="component" value="Unassembled WGS sequence"/>
</dbReference>
<gene>
    <name evidence="2" type="ORF">ERS852448_00724</name>
</gene>
<protein>
    <submittedName>
        <fullName evidence="2">Uncharacterized protein</fullName>
    </submittedName>
</protein>
<accession>A0A173S340</accession>
<keyword evidence="1" id="KW-0472">Membrane</keyword>
<reference evidence="2 3" key="1">
    <citation type="submission" date="2015-09" db="EMBL/GenBank/DDBJ databases">
        <authorList>
            <consortium name="Pathogen Informatics"/>
        </authorList>
    </citation>
    <scope>NUCLEOTIDE SEQUENCE [LARGE SCALE GENOMIC DNA]</scope>
    <source>
        <strain evidence="2 3">2789STDY5608891</strain>
    </source>
</reference>
<dbReference type="EMBL" id="CYYA01000004">
    <property type="protein sequence ID" value="CUM84307.1"/>
    <property type="molecule type" value="Genomic_DNA"/>
</dbReference>
<evidence type="ECO:0000313" key="2">
    <source>
        <dbReference type="EMBL" id="CUM84307.1"/>
    </source>
</evidence>
<keyword evidence="1" id="KW-0812">Transmembrane</keyword>
<feature type="transmembrane region" description="Helical" evidence="1">
    <location>
        <begin position="6"/>
        <end position="24"/>
    </location>
</feature>
<sequence>MVAHIVLESALMVFGITIAGYFIGKLFKEAERED</sequence>
<name>A0A173S340_EUBRA</name>
<keyword evidence="1" id="KW-1133">Transmembrane helix</keyword>
<evidence type="ECO:0000256" key="1">
    <source>
        <dbReference type="SAM" id="Phobius"/>
    </source>
</evidence>
<dbReference type="AlphaFoldDB" id="A0A173S340"/>
<dbReference type="STRING" id="39490.ERS852448_00724"/>